<evidence type="ECO:0000313" key="1">
    <source>
        <dbReference type="EMBL" id="CEK79906.1"/>
    </source>
</evidence>
<reference evidence="1" key="1">
    <citation type="submission" date="2014-12" db="EMBL/GenBank/DDBJ databases">
        <title>Insight into the proteome of Arion vulgaris.</title>
        <authorList>
            <person name="Aradska J."/>
            <person name="Bulat T."/>
            <person name="Smidak R."/>
            <person name="Sarate P."/>
            <person name="Gangsoo J."/>
            <person name="Sialana F."/>
            <person name="Bilban M."/>
            <person name="Lubec G."/>
        </authorList>
    </citation>
    <scope>NUCLEOTIDE SEQUENCE</scope>
    <source>
        <tissue evidence="1">Skin</tissue>
    </source>
</reference>
<protein>
    <submittedName>
        <fullName evidence="1">Uncharacterized protein</fullName>
    </submittedName>
</protein>
<accession>A0A0B7AIL8</accession>
<dbReference type="EMBL" id="HACG01033041">
    <property type="protein sequence ID" value="CEK79906.1"/>
    <property type="molecule type" value="Transcribed_RNA"/>
</dbReference>
<proteinExistence type="predicted"/>
<name>A0A0B7AIL8_9EUPU</name>
<sequence length="79" mass="8853">MSSNLHLKPLQVLRCLCAAAEIFLGKRSEHTFKPEMTPLPSGGSDNKLYHCRLVKRAGIKGKFDIRNTLLEMDVLNSNV</sequence>
<gene>
    <name evidence="1" type="primary">ORF118101</name>
</gene>
<organism evidence="1">
    <name type="scientific">Arion vulgaris</name>
    <dbReference type="NCBI Taxonomy" id="1028688"/>
    <lineage>
        <taxon>Eukaryota</taxon>
        <taxon>Metazoa</taxon>
        <taxon>Spiralia</taxon>
        <taxon>Lophotrochozoa</taxon>
        <taxon>Mollusca</taxon>
        <taxon>Gastropoda</taxon>
        <taxon>Heterobranchia</taxon>
        <taxon>Euthyneura</taxon>
        <taxon>Panpulmonata</taxon>
        <taxon>Eupulmonata</taxon>
        <taxon>Stylommatophora</taxon>
        <taxon>Helicina</taxon>
        <taxon>Arionoidea</taxon>
        <taxon>Arionidae</taxon>
        <taxon>Arion</taxon>
    </lineage>
</organism>
<dbReference type="AlphaFoldDB" id="A0A0B7AIL8"/>